<evidence type="ECO:0000256" key="1">
    <source>
        <dbReference type="SAM" id="Coils"/>
    </source>
</evidence>
<dbReference type="EMBL" id="CATOUU010000471">
    <property type="protein sequence ID" value="CAI9931115.1"/>
    <property type="molecule type" value="Genomic_DNA"/>
</dbReference>
<feature type="region of interest" description="Disordered" evidence="2">
    <location>
        <begin position="1"/>
        <end position="21"/>
    </location>
</feature>
<feature type="region of interest" description="Disordered" evidence="2">
    <location>
        <begin position="265"/>
        <end position="289"/>
    </location>
</feature>
<accession>A0AA86P5X0</accession>
<dbReference type="EMBL" id="CAXDID020000116">
    <property type="protein sequence ID" value="CAL6030604.1"/>
    <property type="molecule type" value="Genomic_DNA"/>
</dbReference>
<reference evidence="4 5" key="2">
    <citation type="submission" date="2024-07" db="EMBL/GenBank/DDBJ databases">
        <authorList>
            <person name="Akdeniz Z."/>
        </authorList>
    </citation>
    <scope>NUCLEOTIDE SEQUENCE [LARGE SCALE GENOMIC DNA]</scope>
</reference>
<keyword evidence="1" id="KW-0175">Coiled coil</keyword>
<protein>
    <submittedName>
        <fullName evidence="3">Uncharacterized protein</fullName>
    </submittedName>
</protein>
<sequence>MSNNSMLQQLIQSGQPPEQMSDEDMQQYHLFIIEESMSDLLLKTSHSKADIQQCIKPIVSQLSSLFEITKKLQSENDTLNRLVSGEQVELLNYQLVEKDSQLNEFITVFSEFEQHQKTQQQNTKQLEDQISKLTEENNKLKEDLNEKEEEINDFILQMDEATEMMKEKQNELNETLQQLELSRTENQILKNDSKQINSSGAEAQNDNSQTVQNQSPINEEVVNLKKKINELQVELEEEREMFEETQKQLQNEIKQLKQNNNSGSFEIQKVDKPPVRPTQFNPKTNTLVNDSDTQNYEQIQKTFENMNKFKKEREDGYKQLQEVLKLTKDEPEAPLELKNGEVLYIQSEEQTQNIDQNQFSLTDFKDDKNQQQPLQQVSASSLEFQQQKLELKASILEHSEEVQAKIEVLEEQLQKLSSQKEELEAVNLEQSKQFNDKISDLEEETKNLNLQKEEATALYKEKEEELEIVNVQLEQLRESSAAQLQKQKEELEAVNLEQSKQLNDKISDLEEETKNLNLQKEEATALYKEKEEELEIVNVQLEQLRESSAAQLQKQKEELEAVNLEQSKQLNDKISDLEEETKNLNLQKEEATALYKEKEEELEIVNVQLEQLRESSAAQLQKQKEELEAVNLEQSKQLNDKISEIESNIKHFQQEFSKLEERNQILNSQIELLQQNIQSIEVQRQNDIQAHFEQTNEMRTELVLFKEKNEFNVQQIMQDEQRILDLQDLINQHQSTITEKQNQIDTQQLNISDLTTKLDLKAEELQIIQTDIKCLQQQHKKRVQELIQTTQNQTAQYTEDINALKSIIIEKTNQIQQSKSEFEIKLSKLELKHQQDLNTQIEKVQTNLGAEINKLQVVISDLHQKFEEQRLQFSQEVQKCQIKHQSEERTLKNALKKLHSVNTELGVQMKQNEEQRVELQSQLYNTNNYNNDLKENLTKTVVEANQQLNTIQQQRKLITSLKSEIIEVQERKNKLEDLHLSQNLLNSKIQDQELLNQKDKQINTLSIKNSHLEAQLTKLTQQNQQICQQLQNTKQQQNSYLKDTYLTQIQLSELSSTKSQVRDLKNCVQSLIKQKDLLLTNVNTNPPLPQPKQYNWNSQLEFDLCVYNVLRYVFHQNYRKSQNPLMKTVNKLKFLFAKLTEKNAKTEYGQLFAATLFGLFAENGREMEIDLKNLDENELKNIQNEMKIQFTRENVVNSMELSALQ</sequence>
<feature type="coiled-coil region" evidence="1">
    <location>
        <begin position="116"/>
        <end position="192"/>
    </location>
</feature>
<reference evidence="3" key="1">
    <citation type="submission" date="2023-06" db="EMBL/GenBank/DDBJ databases">
        <authorList>
            <person name="Kurt Z."/>
        </authorList>
    </citation>
    <scope>NUCLEOTIDE SEQUENCE</scope>
</reference>
<comment type="caution">
    <text evidence="3">The sequence shown here is derived from an EMBL/GenBank/DDBJ whole genome shotgun (WGS) entry which is preliminary data.</text>
</comment>
<evidence type="ECO:0000313" key="3">
    <source>
        <dbReference type="EMBL" id="CAI9931115.1"/>
    </source>
</evidence>
<feature type="compositionally biased region" description="Polar residues" evidence="2">
    <location>
        <begin position="1"/>
        <end position="18"/>
    </location>
</feature>
<dbReference type="Proteomes" id="UP001642409">
    <property type="component" value="Unassembled WGS sequence"/>
</dbReference>
<gene>
    <name evidence="3" type="ORF">HINF_LOCUS18760</name>
    <name evidence="4" type="ORF">HINF_LOCUS33481</name>
</gene>
<dbReference type="AlphaFoldDB" id="A0AA86P5X0"/>
<organism evidence="3">
    <name type="scientific">Hexamita inflata</name>
    <dbReference type="NCBI Taxonomy" id="28002"/>
    <lineage>
        <taxon>Eukaryota</taxon>
        <taxon>Metamonada</taxon>
        <taxon>Diplomonadida</taxon>
        <taxon>Hexamitidae</taxon>
        <taxon>Hexamitinae</taxon>
        <taxon>Hexamita</taxon>
    </lineage>
</organism>
<proteinExistence type="predicted"/>
<name>A0AA86P5X0_9EUKA</name>
<keyword evidence="5" id="KW-1185">Reference proteome</keyword>
<evidence type="ECO:0000313" key="4">
    <source>
        <dbReference type="EMBL" id="CAL6030604.1"/>
    </source>
</evidence>
<evidence type="ECO:0000313" key="5">
    <source>
        <dbReference type="Proteomes" id="UP001642409"/>
    </source>
</evidence>
<feature type="coiled-coil region" evidence="1">
    <location>
        <begin position="934"/>
        <end position="1036"/>
    </location>
</feature>
<evidence type="ECO:0000256" key="2">
    <source>
        <dbReference type="SAM" id="MobiDB-lite"/>
    </source>
</evidence>
<feature type="compositionally biased region" description="Polar residues" evidence="2">
    <location>
        <begin position="278"/>
        <end position="289"/>
    </location>
</feature>
<feature type="coiled-coil region" evidence="1">
    <location>
        <begin position="392"/>
        <end position="683"/>
    </location>
</feature>
<feature type="coiled-coil region" evidence="1">
    <location>
        <begin position="877"/>
        <end position="904"/>
    </location>
</feature>
<feature type="coiled-coil region" evidence="1">
    <location>
        <begin position="723"/>
        <end position="778"/>
    </location>
</feature>